<evidence type="ECO:0000256" key="6">
    <source>
        <dbReference type="ARBA" id="ARBA00022781"/>
    </source>
</evidence>
<dbReference type="AlphaFoldDB" id="A0AAV2TKY4"/>
<evidence type="ECO:0008006" key="14">
    <source>
        <dbReference type="Google" id="ProtNLM"/>
    </source>
</evidence>
<dbReference type="Proteomes" id="UP001497525">
    <property type="component" value="Unassembled WGS sequence"/>
</dbReference>
<evidence type="ECO:0000256" key="3">
    <source>
        <dbReference type="ARBA" id="ARBA00022448"/>
    </source>
</evidence>
<feature type="transmembrane region" description="Helical" evidence="11">
    <location>
        <begin position="598"/>
        <end position="618"/>
    </location>
</feature>
<dbReference type="PANTHER" id="PTHR21522">
    <property type="entry name" value="PROTON CHANNEL OTOP"/>
    <property type="match status" value="1"/>
</dbReference>
<keyword evidence="8" id="KW-0406">Ion transport</keyword>
<evidence type="ECO:0000256" key="11">
    <source>
        <dbReference type="SAM" id="Phobius"/>
    </source>
</evidence>
<keyword evidence="4" id="KW-1003">Cell membrane</keyword>
<evidence type="ECO:0000313" key="13">
    <source>
        <dbReference type="Proteomes" id="UP001497525"/>
    </source>
</evidence>
<keyword evidence="9 11" id="KW-0472">Membrane</keyword>
<keyword evidence="3" id="KW-0813">Transport</keyword>
<dbReference type="EMBL" id="CAXLJL010000445">
    <property type="protein sequence ID" value="CAL5137900.1"/>
    <property type="molecule type" value="Genomic_DNA"/>
</dbReference>
<dbReference type="PANTHER" id="PTHR21522:SF32">
    <property type="entry name" value="OTOPETRIN-2"/>
    <property type="match status" value="1"/>
</dbReference>
<evidence type="ECO:0000256" key="5">
    <source>
        <dbReference type="ARBA" id="ARBA00022692"/>
    </source>
</evidence>
<protein>
    <recommendedName>
        <fullName evidence="14">Otopetrin</fullName>
    </recommendedName>
</protein>
<evidence type="ECO:0000256" key="1">
    <source>
        <dbReference type="ARBA" id="ARBA00004651"/>
    </source>
</evidence>
<keyword evidence="5 11" id="KW-0812">Transmembrane</keyword>
<evidence type="ECO:0000256" key="7">
    <source>
        <dbReference type="ARBA" id="ARBA00022989"/>
    </source>
</evidence>
<dbReference type="GO" id="GO:0005886">
    <property type="term" value="C:plasma membrane"/>
    <property type="evidence" value="ECO:0007669"/>
    <property type="project" value="UniProtKB-SubCell"/>
</dbReference>
<dbReference type="Pfam" id="PF03189">
    <property type="entry name" value="Otopetrin"/>
    <property type="match status" value="1"/>
</dbReference>
<accession>A0AAV2TKY4</accession>
<name>A0AAV2TKY4_CALDB</name>
<feature type="non-terminal residue" evidence="12">
    <location>
        <position position="1"/>
    </location>
</feature>
<gene>
    <name evidence="12" type="ORF">CDAUBV1_LOCUS12378</name>
</gene>
<evidence type="ECO:0000256" key="8">
    <source>
        <dbReference type="ARBA" id="ARBA00023065"/>
    </source>
</evidence>
<evidence type="ECO:0000256" key="9">
    <source>
        <dbReference type="ARBA" id="ARBA00023136"/>
    </source>
</evidence>
<keyword evidence="7 11" id="KW-1133">Transmembrane helix</keyword>
<keyword evidence="6" id="KW-0375">Hydrogen ion transport</keyword>
<evidence type="ECO:0000256" key="4">
    <source>
        <dbReference type="ARBA" id="ARBA00022475"/>
    </source>
</evidence>
<evidence type="ECO:0000256" key="2">
    <source>
        <dbReference type="ARBA" id="ARBA00006513"/>
    </source>
</evidence>
<keyword evidence="10" id="KW-0407">Ion channel</keyword>
<dbReference type="GO" id="GO:0015252">
    <property type="term" value="F:proton channel activity"/>
    <property type="evidence" value="ECO:0007669"/>
    <property type="project" value="InterPro"/>
</dbReference>
<feature type="transmembrane region" description="Helical" evidence="11">
    <location>
        <begin position="775"/>
        <end position="792"/>
    </location>
</feature>
<proteinExistence type="inferred from homology"/>
<feature type="transmembrane region" description="Helical" evidence="11">
    <location>
        <begin position="630"/>
        <end position="652"/>
    </location>
</feature>
<feature type="transmembrane region" description="Helical" evidence="11">
    <location>
        <begin position="732"/>
        <end position="754"/>
    </location>
</feature>
<evidence type="ECO:0000313" key="12">
    <source>
        <dbReference type="EMBL" id="CAL5137900.1"/>
    </source>
</evidence>
<comment type="similarity">
    <text evidence="2">Belongs to the otopetrin family.</text>
</comment>
<feature type="transmembrane region" description="Helical" evidence="11">
    <location>
        <begin position="812"/>
        <end position="839"/>
    </location>
</feature>
<comment type="caution">
    <text evidence="12">The sequence shown here is derived from an EMBL/GenBank/DDBJ whole genome shotgun (WGS) entry which is preliminary data.</text>
</comment>
<feature type="transmembrane region" description="Helical" evidence="11">
    <location>
        <begin position="672"/>
        <end position="692"/>
    </location>
</feature>
<organism evidence="12 13">
    <name type="scientific">Calicophoron daubneyi</name>
    <name type="common">Rumen fluke</name>
    <name type="synonym">Paramphistomum daubneyi</name>
    <dbReference type="NCBI Taxonomy" id="300641"/>
    <lineage>
        <taxon>Eukaryota</taxon>
        <taxon>Metazoa</taxon>
        <taxon>Spiralia</taxon>
        <taxon>Lophotrochozoa</taxon>
        <taxon>Platyhelminthes</taxon>
        <taxon>Trematoda</taxon>
        <taxon>Digenea</taxon>
        <taxon>Plagiorchiida</taxon>
        <taxon>Pronocephalata</taxon>
        <taxon>Paramphistomoidea</taxon>
        <taxon>Paramphistomidae</taxon>
        <taxon>Calicophoron</taxon>
    </lineage>
</organism>
<reference evidence="12" key="1">
    <citation type="submission" date="2024-06" db="EMBL/GenBank/DDBJ databases">
        <authorList>
            <person name="Liu X."/>
            <person name="Lenzi L."/>
            <person name="Haldenby T S."/>
            <person name="Uol C."/>
        </authorList>
    </citation>
    <scope>NUCLEOTIDE SEQUENCE</scope>
</reference>
<sequence length="846" mass="96591">YSANAESTIHSVIQSRLEVDMGSNSNANVADSFSSGNFLSGTGSDPQTNRKIFNRFRLHARGRVHRRVRQLRKRWEREAEKNRALPAPFGAVHISDKRQSICASLLLLFSTMQCICGFVFPICDAFALNETWTQFAINHKYYMETFLLSQYVGAVAALAFLQFLIYCYSEPYGMFNAAPTKSLPHLESDTTYDQLHVANAKVMKRRNKTTRARFNINGSSDAHGQTDFTVDDAKEKDKRRNHWNVLKVWRRHYQSSLKTSKFQRLTWDKDGMNLYMRLGAVGFGLGVMIHDGFNISSAWELEDRTCHSVLWIPKHVIRLIWVLWQTYFVFKYHRAVFHVHTFSARFAFAHLAVVNLCQWLKVVVAEISGAISKDSLESPVRAVQRFLSTVLTTDNMTHTHGSGLPHHGQVLSEHNVTVMAGNMTHQIDFGQIFTQMRDPCKGYLGEKLKPFLFPLAIEYSLITGSLFYKMLQRIGQNTTPIYSRRWETSGRNESTTSFGDVSRNNNLSTYSLCTMGNHASVQDSFLFGDGSSSVDLRIGSRHCLKHTQYRQVWGCRVYLPPDISDTEQPAGGGLYSGQTSKFPDNREDAYCHRSHTGLFLGLMLFTGSTIGIIFFLSSRERSSPLHFNPYIYQHSKIMMLTFSLLACLIAVVQTNQLKFRRIKPGESFEYNLLGLGLLGYLTYHMLLFVPSLETVVHAGLYRSTMSERDFEQPVQAPPPVALFHIEDLGGVASLYIVKCAFEVLQALSQFFFIVEASRRGPCCRNQTIIKPGRSAIVFLLITNLALWLMNTLEVREAEHQLKLHRLYYGKRTWSVITCCFIPLIIFFRFHSTVCLAQLWSKLYKLE</sequence>
<feature type="transmembrane region" description="Helical" evidence="11">
    <location>
        <begin position="105"/>
        <end position="128"/>
    </location>
</feature>
<feature type="transmembrane region" description="Helical" evidence="11">
    <location>
        <begin position="148"/>
        <end position="168"/>
    </location>
</feature>
<comment type="subcellular location">
    <subcellularLocation>
        <location evidence="1">Cell membrane</location>
        <topology evidence="1">Multi-pass membrane protein</topology>
    </subcellularLocation>
</comment>
<evidence type="ECO:0000256" key="10">
    <source>
        <dbReference type="ARBA" id="ARBA00023303"/>
    </source>
</evidence>
<dbReference type="InterPro" id="IPR004878">
    <property type="entry name" value="Otopetrin"/>
</dbReference>